<dbReference type="GO" id="GO:0004781">
    <property type="term" value="F:sulfate adenylyltransferase (ATP) activity"/>
    <property type="evidence" value="ECO:0007669"/>
    <property type="project" value="TreeGrafter"/>
</dbReference>
<dbReference type="CDD" id="cd04301">
    <property type="entry name" value="NAT_SF"/>
    <property type="match status" value="1"/>
</dbReference>
<dbReference type="GO" id="GO:0010134">
    <property type="term" value="P:sulfate assimilation via adenylyl sulfate reduction"/>
    <property type="evidence" value="ECO:0007669"/>
    <property type="project" value="TreeGrafter"/>
</dbReference>
<dbReference type="STRING" id="556267.HWAG_00239"/>
<dbReference type="PROSITE" id="PS51186">
    <property type="entry name" value="GNAT"/>
    <property type="match status" value="1"/>
</dbReference>
<dbReference type="PANTHER" id="PTHR42700:SF1">
    <property type="entry name" value="SULFATE ADENYLYLTRANSFERASE"/>
    <property type="match status" value="1"/>
</dbReference>
<accession>A0A2N3PJ53</accession>
<proteinExistence type="predicted"/>
<dbReference type="SUPFAM" id="SSF55729">
    <property type="entry name" value="Acyl-CoA N-acyltransferases (Nat)"/>
    <property type="match status" value="1"/>
</dbReference>
<keyword evidence="1" id="KW-0808">Transferase</keyword>
<organism evidence="3 4">
    <name type="scientific">Helicobacter winghamensis</name>
    <dbReference type="NCBI Taxonomy" id="157268"/>
    <lineage>
        <taxon>Bacteria</taxon>
        <taxon>Pseudomonadati</taxon>
        <taxon>Campylobacterota</taxon>
        <taxon>Epsilonproteobacteria</taxon>
        <taxon>Campylobacterales</taxon>
        <taxon>Helicobacteraceae</taxon>
        <taxon>Helicobacter</taxon>
    </lineage>
</organism>
<feature type="domain" description="N-acetyltransferase" evidence="2">
    <location>
        <begin position="182"/>
        <end position="329"/>
    </location>
</feature>
<dbReference type="Pfam" id="PF00583">
    <property type="entry name" value="Acetyltransf_1"/>
    <property type="match status" value="1"/>
</dbReference>
<dbReference type="InterPro" id="IPR000182">
    <property type="entry name" value="GNAT_dom"/>
</dbReference>
<protein>
    <recommendedName>
        <fullName evidence="2">N-acetyltransferase domain-containing protein</fullName>
    </recommendedName>
</protein>
<evidence type="ECO:0000259" key="2">
    <source>
        <dbReference type="PROSITE" id="PS51186"/>
    </source>
</evidence>
<reference evidence="3 4" key="1">
    <citation type="submission" date="2016-07" db="EMBL/GenBank/DDBJ databases">
        <title>Detection of Helicobacter winghamensis from caecal content of red fox (Vulpes vulpes).</title>
        <authorList>
            <person name="Zanoni R.G."/>
            <person name="Florio D."/>
            <person name="Caffara M."/>
            <person name="Renzi M."/>
            <person name="Parisi A."/>
            <person name="Pasquali F."/>
            <person name="Manfreda G."/>
        </authorList>
    </citation>
    <scope>NUCLEOTIDE SEQUENCE [LARGE SCALE GENOMIC DNA]</scope>
    <source>
        <strain evidence="3 4">295_13</strain>
    </source>
</reference>
<dbReference type="Pfam" id="PF01583">
    <property type="entry name" value="APS_kinase"/>
    <property type="match status" value="1"/>
</dbReference>
<keyword evidence="4" id="KW-1185">Reference proteome</keyword>
<sequence length="329" mass="37907">MSSGVVIWICGLSGSGKTTLASALVDKLKQQFSSVVLLDGDYLRNIYNDFNYSKENRLNLVYRSQKLCAMLVESGCIVVVSFATMQKEIFLSNRKVFKRYFEILIDCSFEELVKRDQKQLYSRALKGEIKNVYGVDISCDFPNADFILDNSECKDLEPKVDILHQKVMEFLFSLSISKTLDLQVRFAHTPTLIKESYMIMQEFRPYLSLDDFVSRILFLNKTMQFRLLMFYDNERLIGLCGFMPSYLLYHKQCLFISDFVVSSGVRGMGYGKKIFAIMQEIACENGFNEIALESGITREKAHKFWIEKCGFSQVRFGFKKELSVGDLAK</sequence>
<dbReference type="Proteomes" id="UP000233350">
    <property type="component" value="Unassembled WGS sequence"/>
</dbReference>
<dbReference type="InterPro" id="IPR059117">
    <property type="entry name" value="APS_kinase_dom"/>
</dbReference>
<dbReference type="Gene3D" id="3.40.630.30">
    <property type="match status" value="1"/>
</dbReference>
<evidence type="ECO:0000313" key="4">
    <source>
        <dbReference type="Proteomes" id="UP000233350"/>
    </source>
</evidence>
<dbReference type="Gene3D" id="3.40.50.300">
    <property type="entry name" value="P-loop containing nucleotide triphosphate hydrolases"/>
    <property type="match status" value="1"/>
</dbReference>
<dbReference type="GO" id="GO:0016747">
    <property type="term" value="F:acyltransferase activity, transferring groups other than amino-acyl groups"/>
    <property type="evidence" value="ECO:0007669"/>
    <property type="project" value="InterPro"/>
</dbReference>
<dbReference type="RefSeq" id="WP_006801930.1">
    <property type="nucleotide sequence ID" value="NZ_CABKOI010000021.1"/>
</dbReference>
<comment type="caution">
    <text evidence="3">The sequence shown here is derived from an EMBL/GenBank/DDBJ whole genome shotgun (WGS) entry which is preliminary data.</text>
</comment>
<name>A0A2N3PJ53_9HELI</name>
<dbReference type="GeneID" id="97289455"/>
<dbReference type="SUPFAM" id="SSF52540">
    <property type="entry name" value="P-loop containing nucleoside triphosphate hydrolases"/>
    <property type="match status" value="1"/>
</dbReference>
<dbReference type="InterPro" id="IPR050512">
    <property type="entry name" value="Sulf_AdTrans/APS_kinase"/>
</dbReference>
<dbReference type="InterPro" id="IPR016181">
    <property type="entry name" value="Acyl_CoA_acyltransferase"/>
</dbReference>
<dbReference type="GO" id="GO:0019379">
    <property type="term" value="P:sulfate assimilation, phosphoadenylyl sulfate reduction by phosphoadenylyl-sulfate reductase (thioredoxin)"/>
    <property type="evidence" value="ECO:0007669"/>
    <property type="project" value="TreeGrafter"/>
</dbReference>
<dbReference type="PANTHER" id="PTHR42700">
    <property type="entry name" value="SULFATE ADENYLYLTRANSFERASE"/>
    <property type="match status" value="1"/>
</dbReference>
<evidence type="ECO:0000256" key="1">
    <source>
        <dbReference type="ARBA" id="ARBA00022679"/>
    </source>
</evidence>
<dbReference type="EMBL" id="MBPK01000032">
    <property type="protein sequence ID" value="PKT81078.1"/>
    <property type="molecule type" value="Genomic_DNA"/>
</dbReference>
<dbReference type="GO" id="GO:0005737">
    <property type="term" value="C:cytoplasm"/>
    <property type="evidence" value="ECO:0007669"/>
    <property type="project" value="TreeGrafter"/>
</dbReference>
<dbReference type="InterPro" id="IPR027417">
    <property type="entry name" value="P-loop_NTPase"/>
</dbReference>
<dbReference type="AlphaFoldDB" id="A0A2N3PJ53"/>
<dbReference type="OrthoDB" id="9804504at2"/>
<dbReference type="NCBIfam" id="NF004041">
    <property type="entry name" value="PRK05541.1"/>
    <property type="match status" value="1"/>
</dbReference>
<evidence type="ECO:0000313" key="3">
    <source>
        <dbReference type="EMBL" id="PKT81078.1"/>
    </source>
</evidence>
<gene>
    <name evidence="3" type="ORF">BCM31_04645</name>
</gene>